<dbReference type="GO" id="GO:0005524">
    <property type="term" value="F:ATP binding"/>
    <property type="evidence" value="ECO:0007669"/>
    <property type="project" value="UniProtKB-KW"/>
</dbReference>
<comment type="similarity">
    <text evidence="1">Belongs to the protein kinase superfamily. CMGC Ser/Thr protein kinase family. MNB/DYRK subfamily.</text>
</comment>
<evidence type="ECO:0000256" key="5">
    <source>
        <dbReference type="ARBA" id="ARBA00022777"/>
    </source>
</evidence>
<dbReference type="PANTHER" id="PTHR24058:SF22">
    <property type="entry name" value="DUAL SPECIFICITY TYROSINE-PHOSPHORYLATION-REGULATED KINASE 4"/>
    <property type="match status" value="1"/>
</dbReference>
<keyword evidence="6" id="KW-0067">ATP-binding</keyword>
<feature type="region of interest" description="Disordered" evidence="7">
    <location>
        <begin position="1"/>
        <end position="25"/>
    </location>
</feature>
<dbReference type="InterPro" id="IPR050494">
    <property type="entry name" value="Ser_Thr_dual-spec_kinase"/>
</dbReference>
<gene>
    <name evidence="8" type="ORF">HNY73_008933</name>
</gene>
<dbReference type="Gene3D" id="1.10.510.10">
    <property type="entry name" value="Transferase(Phosphotransferase) domain 1"/>
    <property type="match status" value="1"/>
</dbReference>
<comment type="caution">
    <text evidence="8">The sequence shown here is derived from an EMBL/GenBank/DDBJ whole genome shotgun (WGS) entry which is preliminary data.</text>
</comment>
<keyword evidence="5" id="KW-0418">Kinase</keyword>
<dbReference type="GO" id="GO:0005856">
    <property type="term" value="C:cytoskeleton"/>
    <property type="evidence" value="ECO:0007669"/>
    <property type="project" value="TreeGrafter"/>
</dbReference>
<protein>
    <submittedName>
        <fullName evidence="8">Dual specificity like protein</fullName>
    </submittedName>
</protein>
<keyword evidence="9" id="KW-1185">Reference proteome</keyword>
<evidence type="ECO:0000313" key="8">
    <source>
        <dbReference type="EMBL" id="KAF8787318.1"/>
    </source>
</evidence>
<keyword evidence="3" id="KW-0808">Transferase</keyword>
<dbReference type="AlphaFoldDB" id="A0A8T0FAM0"/>
<evidence type="ECO:0000256" key="1">
    <source>
        <dbReference type="ARBA" id="ARBA00008867"/>
    </source>
</evidence>
<evidence type="ECO:0000256" key="7">
    <source>
        <dbReference type="SAM" id="MobiDB-lite"/>
    </source>
</evidence>
<dbReference type="PANTHER" id="PTHR24058">
    <property type="entry name" value="DUAL SPECIFICITY PROTEIN KINASE"/>
    <property type="match status" value="1"/>
</dbReference>
<dbReference type="SUPFAM" id="SSF56112">
    <property type="entry name" value="Protein kinase-like (PK-like)"/>
    <property type="match status" value="1"/>
</dbReference>
<accession>A0A8T0FAM0</accession>
<evidence type="ECO:0000256" key="6">
    <source>
        <dbReference type="ARBA" id="ARBA00022840"/>
    </source>
</evidence>
<dbReference type="EMBL" id="JABXBU010000015">
    <property type="protein sequence ID" value="KAF8787318.1"/>
    <property type="molecule type" value="Genomic_DNA"/>
</dbReference>
<reference evidence="8" key="1">
    <citation type="journal article" date="2020" name="bioRxiv">
        <title>Chromosome-level reference genome of the European wasp spider Argiope bruennichi: a resource for studies on range expansion and evolutionary adaptation.</title>
        <authorList>
            <person name="Sheffer M.M."/>
            <person name="Hoppe A."/>
            <person name="Krehenwinkel H."/>
            <person name="Uhl G."/>
            <person name="Kuss A.W."/>
            <person name="Jensen L."/>
            <person name="Jensen C."/>
            <person name="Gillespie R.G."/>
            <person name="Hoff K.J."/>
            <person name="Prost S."/>
        </authorList>
    </citation>
    <scope>NUCLEOTIDE SEQUENCE</scope>
</reference>
<evidence type="ECO:0000256" key="3">
    <source>
        <dbReference type="ARBA" id="ARBA00022679"/>
    </source>
</evidence>
<reference evidence="8" key="2">
    <citation type="submission" date="2020-06" db="EMBL/GenBank/DDBJ databases">
        <authorList>
            <person name="Sheffer M."/>
        </authorList>
    </citation>
    <scope>NUCLEOTIDE SEQUENCE</scope>
</reference>
<name>A0A8T0FAM0_ARGBR</name>
<dbReference type="Proteomes" id="UP000807504">
    <property type="component" value="Unassembled WGS sequence"/>
</dbReference>
<dbReference type="InterPro" id="IPR011009">
    <property type="entry name" value="Kinase-like_dom_sf"/>
</dbReference>
<dbReference type="GO" id="GO:0005737">
    <property type="term" value="C:cytoplasm"/>
    <property type="evidence" value="ECO:0007669"/>
    <property type="project" value="TreeGrafter"/>
</dbReference>
<dbReference type="GO" id="GO:0004674">
    <property type="term" value="F:protein serine/threonine kinase activity"/>
    <property type="evidence" value="ECO:0007669"/>
    <property type="project" value="UniProtKB-KW"/>
</dbReference>
<evidence type="ECO:0000313" key="9">
    <source>
        <dbReference type="Proteomes" id="UP000807504"/>
    </source>
</evidence>
<organism evidence="8 9">
    <name type="scientific">Argiope bruennichi</name>
    <name type="common">Wasp spider</name>
    <name type="synonym">Aranea bruennichi</name>
    <dbReference type="NCBI Taxonomy" id="94029"/>
    <lineage>
        <taxon>Eukaryota</taxon>
        <taxon>Metazoa</taxon>
        <taxon>Ecdysozoa</taxon>
        <taxon>Arthropoda</taxon>
        <taxon>Chelicerata</taxon>
        <taxon>Arachnida</taxon>
        <taxon>Araneae</taxon>
        <taxon>Araneomorphae</taxon>
        <taxon>Entelegynae</taxon>
        <taxon>Araneoidea</taxon>
        <taxon>Araneidae</taxon>
        <taxon>Argiope</taxon>
    </lineage>
</organism>
<keyword evidence="2" id="KW-0723">Serine/threonine-protein kinase</keyword>
<evidence type="ECO:0000256" key="2">
    <source>
        <dbReference type="ARBA" id="ARBA00022527"/>
    </source>
</evidence>
<proteinExistence type="inferred from homology"/>
<evidence type="ECO:0000256" key="4">
    <source>
        <dbReference type="ARBA" id="ARBA00022741"/>
    </source>
</evidence>
<sequence>MLNLNYGSQGGDSRGHICRQSPVGPDTKEVDILREKAFLDQLGGSPNRGSEVILGAPYGMPIDMWAFGCIAGEMLTNRILYPGENNAEMLALFQKSHRNSEVDEDVVGPLNRIAFSVPGHKFTSKEMLQRINLSEVVKGCLALHPSSTYETNTALAADFFKADESSIDKLSMFASYSLAKGRTPFFSIKFEDPGTRALTPNIMDLLSLLNLWSISAKILFMTARIVL</sequence>
<keyword evidence="4" id="KW-0547">Nucleotide-binding</keyword>